<name>A0A9Q8PM92_PASFU</name>
<gene>
    <name evidence="2" type="ORF">CLAFUR5_14110</name>
</gene>
<dbReference type="EMBL" id="CP090175">
    <property type="protein sequence ID" value="UJO25025.1"/>
    <property type="molecule type" value="Genomic_DNA"/>
</dbReference>
<organism evidence="2 3">
    <name type="scientific">Passalora fulva</name>
    <name type="common">Tomato leaf mold</name>
    <name type="synonym">Cladosporium fulvum</name>
    <dbReference type="NCBI Taxonomy" id="5499"/>
    <lineage>
        <taxon>Eukaryota</taxon>
        <taxon>Fungi</taxon>
        <taxon>Dikarya</taxon>
        <taxon>Ascomycota</taxon>
        <taxon>Pezizomycotina</taxon>
        <taxon>Dothideomycetes</taxon>
        <taxon>Dothideomycetidae</taxon>
        <taxon>Mycosphaerellales</taxon>
        <taxon>Mycosphaerellaceae</taxon>
        <taxon>Fulvia</taxon>
    </lineage>
</organism>
<keyword evidence="3" id="KW-1185">Reference proteome</keyword>
<feature type="region of interest" description="Disordered" evidence="1">
    <location>
        <begin position="13"/>
        <end position="62"/>
    </location>
</feature>
<dbReference type="AlphaFoldDB" id="A0A9Q8PM92"/>
<proteinExistence type="predicted"/>
<protein>
    <submittedName>
        <fullName evidence="2">Uncharacterized protein</fullName>
    </submittedName>
</protein>
<accession>A0A9Q8PM92</accession>
<sequence>MANELFWVNRDATSGHVAHSSKEERSAIQSKIQRGRPRKRKPKAKSGQSGAPSHEPQQTDRPKELYDHYCQQMTITLDPFDAATVKLDSTISGLLRYYVYYHHPAQWPNEPFESRGPYTFKTSVARVVSTAVEDEMMMFCLLAAATCRLQYVDHLSYANVSRNEDVYSARALQLLRTRVETEAHSSSARLDVLL</sequence>
<dbReference type="OrthoDB" id="4137828at2759"/>
<dbReference type="Proteomes" id="UP000756132">
    <property type="component" value="Chromosome 13"/>
</dbReference>
<reference evidence="2" key="2">
    <citation type="journal article" date="2022" name="Microb. Genom.">
        <title>A chromosome-scale genome assembly of the tomato pathogen Cladosporium fulvum reveals a compartmentalized genome architecture and the presence of a dispensable chromosome.</title>
        <authorList>
            <person name="Zaccaron A.Z."/>
            <person name="Chen L.H."/>
            <person name="Samaras A."/>
            <person name="Stergiopoulos I."/>
        </authorList>
    </citation>
    <scope>NUCLEOTIDE SEQUENCE</scope>
    <source>
        <strain evidence="2">Race5_Kim</strain>
    </source>
</reference>
<dbReference type="RefSeq" id="XP_047769391.1">
    <property type="nucleotide sequence ID" value="XM_047913258.1"/>
</dbReference>
<evidence type="ECO:0000256" key="1">
    <source>
        <dbReference type="SAM" id="MobiDB-lite"/>
    </source>
</evidence>
<dbReference type="GeneID" id="71993988"/>
<reference evidence="2" key="1">
    <citation type="submission" date="2021-12" db="EMBL/GenBank/DDBJ databases">
        <authorList>
            <person name="Zaccaron A."/>
            <person name="Stergiopoulos I."/>
        </authorList>
    </citation>
    <scope>NUCLEOTIDE SEQUENCE</scope>
    <source>
        <strain evidence="2">Race5_Kim</strain>
    </source>
</reference>
<feature type="compositionally biased region" description="Basic residues" evidence="1">
    <location>
        <begin position="33"/>
        <end position="44"/>
    </location>
</feature>
<evidence type="ECO:0000313" key="3">
    <source>
        <dbReference type="Proteomes" id="UP000756132"/>
    </source>
</evidence>
<dbReference type="KEGG" id="ffu:CLAFUR5_14110"/>
<evidence type="ECO:0000313" key="2">
    <source>
        <dbReference type="EMBL" id="UJO25025.1"/>
    </source>
</evidence>